<sequence length="155" mass="18139">MKTKAIILVLFACVLIGGSIGWLFYYESKVKATHIGFEFATEAPVATMPNPTKDNWLDNLKHFNKAYSYPAQEFEIFVDFVDPEIKAIPQKIFISAVDQYLFFCLNELFKQRNIEFAYSKNTNSIDLVVYIPKEYIKAQQLIKELQYYEVPYTYQ</sequence>
<dbReference type="EMBL" id="UGHV01000001">
    <property type="protein sequence ID" value="STO97828.1"/>
    <property type="molecule type" value="Genomic_DNA"/>
</dbReference>
<organism evidence="1 2">
    <name type="scientific">Helicobacter canis</name>
    <dbReference type="NCBI Taxonomy" id="29419"/>
    <lineage>
        <taxon>Bacteria</taxon>
        <taxon>Pseudomonadati</taxon>
        <taxon>Campylobacterota</taxon>
        <taxon>Epsilonproteobacteria</taxon>
        <taxon>Campylobacterales</taxon>
        <taxon>Helicobacteraceae</taxon>
        <taxon>Helicobacter</taxon>
    </lineage>
</organism>
<name>A0A377J636_9HELI</name>
<dbReference type="RefSeq" id="WP_115012034.1">
    <property type="nucleotide sequence ID" value="NZ_UGHV01000001.1"/>
</dbReference>
<dbReference type="AlphaFoldDB" id="A0A377J636"/>
<dbReference type="OrthoDB" id="5323729at2"/>
<evidence type="ECO:0000313" key="2">
    <source>
        <dbReference type="Proteomes" id="UP000254841"/>
    </source>
</evidence>
<protein>
    <submittedName>
        <fullName evidence="1">Periplasmic protein</fullName>
    </submittedName>
</protein>
<evidence type="ECO:0000313" key="1">
    <source>
        <dbReference type="EMBL" id="STO97828.1"/>
    </source>
</evidence>
<proteinExistence type="predicted"/>
<gene>
    <name evidence="1" type="ORF">NCTC12410_01669</name>
</gene>
<accession>A0A377J636</accession>
<reference evidence="1 2" key="1">
    <citation type="submission" date="2018-06" db="EMBL/GenBank/DDBJ databases">
        <authorList>
            <consortium name="Pathogen Informatics"/>
            <person name="Doyle S."/>
        </authorList>
    </citation>
    <scope>NUCLEOTIDE SEQUENCE [LARGE SCALE GENOMIC DNA]</scope>
    <source>
        <strain evidence="1 2">NCTC12410</strain>
    </source>
</reference>
<dbReference type="Proteomes" id="UP000254841">
    <property type="component" value="Unassembled WGS sequence"/>
</dbReference>